<proteinExistence type="predicted"/>
<name>A0ABT2U827_9BACL</name>
<evidence type="ECO:0000313" key="1">
    <source>
        <dbReference type="EMBL" id="MCU6790771.1"/>
    </source>
</evidence>
<dbReference type="Pfam" id="PF04199">
    <property type="entry name" value="Cyclase"/>
    <property type="match status" value="1"/>
</dbReference>
<gene>
    <name evidence="1" type="ORF">OB236_01405</name>
</gene>
<reference evidence="1 2" key="1">
    <citation type="submission" date="2022-09" db="EMBL/GenBank/DDBJ databases">
        <authorList>
            <person name="Han X.L."/>
            <person name="Wang Q."/>
            <person name="Lu T."/>
        </authorList>
    </citation>
    <scope>NUCLEOTIDE SEQUENCE [LARGE SCALE GENOMIC DNA]</scope>
    <source>
        <strain evidence="1 2">WQ 127069</strain>
    </source>
</reference>
<dbReference type="SUPFAM" id="SSF102198">
    <property type="entry name" value="Putative cyclase"/>
    <property type="match status" value="1"/>
</dbReference>
<dbReference type="InterPro" id="IPR007325">
    <property type="entry name" value="KFase/CYL"/>
</dbReference>
<dbReference type="InterPro" id="IPR037175">
    <property type="entry name" value="KFase_sf"/>
</dbReference>
<keyword evidence="2" id="KW-1185">Reference proteome</keyword>
<comment type="caution">
    <text evidence="1">The sequence shown here is derived from an EMBL/GenBank/DDBJ whole genome shotgun (WGS) entry which is preliminary data.</text>
</comment>
<protein>
    <submittedName>
        <fullName evidence="1">Cyclase family protein</fullName>
    </submittedName>
</protein>
<dbReference type="Gene3D" id="3.50.30.50">
    <property type="entry name" value="Putative cyclase"/>
    <property type="match status" value="1"/>
</dbReference>
<accession>A0ABT2U827</accession>
<dbReference type="Proteomes" id="UP001652445">
    <property type="component" value="Unassembled WGS sequence"/>
</dbReference>
<organism evidence="1 2">
    <name type="scientific">Paenibacillus baimaensis</name>
    <dbReference type="NCBI Taxonomy" id="2982185"/>
    <lineage>
        <taxon>Bacteria</taxon>
        <taxon>Bacillati</taxon>
        <taxon>Bacillota</taxon>
        <taxon>Bacilli</taxon>
        <taxon>Bacillales</taxon>
        <taxon>Paenibacillaceae</taxon>
        <taxon>Paenibacillus</taxon>
    </lineage>
</organism>
<dbReference type="PANTHER" id="PTHR31118">
    <property type="entry name" value="CYCLASE-LIKE PROTEIN 2"/>
    <property type="match status" value="1"/>
</dbReference>
<dbReference type="RefSeq" id="WP_262682291.1">
    <property type="nucleotide sequence ID" value="NZ_JAOQIO010000006.1"/>
</dbReference>
<dbReference type="EMBL" id="JAOQIO010000006">
    <property type="protein sequence ID" value="MCU6790771.1"/>
    <property type="molecule type" value="Genomic_DNA"/>
</dbReference>
<sequence>MSKVKQLSTLLSSMQVIDLSHTYEEDMPVVLSHSRYFHTLWDSFETGSIALAYQLIMNEHCGTHMDATAHFIQEGHPAHQYMDETPITQFYGRALTLDFSHYTENDLVSAAEIEQWEQDNERIQTGDIVFFRFGWDKYWIPRTVSLQFSKAWPGISGEAAQLLVDRGIKVVGCDAIAIDGKVSQNAPAHYTLLGNGVNIVENLTKLEQIIGESYVVIAPLKVKQGSGAPMRALAFK</sequence>
<evidence type="ECO:0000313" key="2">
    <source>
        <dbReference type="Proteomes" id="UP001652445"/>
    </source>
</evidence>
<dbReference type="PANTHER" id="PTHR31118:SF12">
    <property type="entry name" value="CYCLASE-LIKE PROTEIN 2"/>
    <property type="match status" value="1"/>
</dbReference>